<dbReference type="EC" id="1.1.1.336" evidence="6"/>
<dbReference type="PANTHER" id="PTHR43491">
    <property type="entry name" value="UDP-N-ACETYL-D-MANNOSAMINE DEHYDROGENASE"/>
    <property type="match status" value="1"/>
</dbReference>
<dbReference type="PANTHER" id="PTHR43491:SF2">
    <property type="entry name" value="UDP-N-ACETYL-D-MANNOSAMINE DEHYDROGENASE"/>
    <property type="match status" value="1"/>
</dbReference>
<dbReference type="InterPro" id="IPR014027">
    <property type="entry name" value="UDP-Glc/GDP-Man_DH_C"/>
</dbReference>
<dbReference type="Proteomes" id="UP000579647">
    <property type="component" value="Unassembled WGS sequence"/>
</dbReference>
<protein>
    <submittedName>
        <fullName evidence="6">UDP-N-acetyl-D-mannosaminuronic acid dehydrogenase</fullName>
        <ecNumber evidence="6">1.1.1.336</ecNumber>
    </submittedName>
</protein>
<dbReference type="PIRSF" id="PIRSF000124">
    <property type="entry name" value="UDPglc_GDPman_dh"/>
    <property type="match status" value="1"/>
</dbReference>
<dbReference type="InterPro" id="IPR036291">
    <property type="entry name" value="NAD(P)-bd_dom_sf"/>
</dbReference>
<dbReference type="InterPro" id="IPR028359">
    <property type="entry name" value="UDP_ManNAc/GlcNAc_DH"/>
</dbReference>
<dbReference type="Pfam" id="PF03721">
    <property type="entry name" value="UDPG_MGDP_dh_N"/>
    <property type="match status" value="1"/>
</dbReference>
<dbReference type="GO" id="GO:0000271">
    <property type="term" value="P:polysaccharide biosynthetic process"/>
    <property type="evidence" value="ECO:0007669"/>
    <property type="project" value="InterPro"/>
</dbReference>
<dbReference type="AlphaFoldDB" id="A0A840W219"/>
<comment type="similarity">
    <text evidence="1 4">Belongs to the UDP-glucose/GDP-mannose dehydrogenase family.</text>
</comment>
<keyword evidence="7" id="KW-1185">Reference proteome</keyword>
<evidence type="ECO:0000256" key="3">
    <source>
        <dbReference type="ARBA" id="ARBA00023027"/>
    </source>
</evidence>
<dbReference type="InterPro" id="IPR008927">
    <property type="entry name" value="6-PGluconate_DH-like_C_sf"/>
</dbReference>
<dbReference type="SMART" id="SM00984">
    <property type="entry name" value="UDPG_MGDP_dh_C"/>
    <property type="match status" value="1"/>
</dbReference>
<dbReference type="InterPro" id="IPR001732">
    <property type="entry name" value="UDP-Glc/GDP-Man_DH_N"/>
</dbReference>
<evidence type="ECO:0000256" key="1">
    <source>
        <dbReference type="ARBA" id="ARBA00006601"/>
    </source>
</evidence>
<dbReference type="Gene3D" id="3.40.50.720">
    <property type="entry name" value="NAD(P)-binding Rossmann-like Domain"/>
    <property type="match status" value="2"/>
</dbReference>
<dbReference type="SUPFAM" id="SSF52413">
    <property type="entry name" value="UDP-glucose/GDP-mannose dehydrogenase C-terminal domain"/>
    <property type="match status" value="1"/>
</dbReference>
<keyword evidence="3" id="KW-0520">NAD</keyword>
<name>A0A840W219_9ACTN</name>
<dbReference type="RefSeq" id="WP_184364541.1">
    <property type="nucleotide sequence ID" value="NZ_BAAAKM010000009.1"/>
</dbReference>
<evidence type="ECO:0000256" key="4">
    <source>
        <dbReference type="PIRNR" id="PIRNR000124"/>
    </source>
</evidence>
<reference evidence="6 7" key="1">
    <citation type="submission" date="2020-08" db="EMBL/GenBank/DDBJ databases">
        <title>Sequencing the genomes of 1000 actinobacteria strains.</title>
        <authorList>
            <person name="Klenk H.-P."/>
        </authorList>
    </citation>
    <scope>NUCLEOTIDE SEQUENCE [LARGE SCALE GENOMIC DNA]</scope>
    <source>
        <strain evidence="6 7">DSM 44598</strain>
    </source>
</reference>
<evidence type="ECO:0000256" key="2">
    <source>
        <dbReference type="ARBA" id="ARBA00023002"/>
    </source>
</evidence>
<proteinExistence type="inferred from homology"/>
<organism evidence="6 7">
    <name type="scientific">Nocardiopsis metallicus</name>
    <dbReference type="NCBI Taxonomy" id="179819"/>
    <lineage>
        <taxon>Bacteria</taxon>
        <taxon>Bacillati</taxon>
        <taxon>Actinomycetota</taxon>
        <taxon>Actinomycetes</taxon>
        <taxon>Streptosporangiales</taxon>
        <taxon>Nocardiopsidaceae</taxon>
        <taxon>Nocardiopsis</taxon>
    </lineage>
</organism>
<dbReference type="GO" id="GO:0051287">
    <property type="term" value="F:NAD binding"/>
    <property type="evidence" value="ECO:0007669"/>
    <property type="project" value="InterPro"/>
</dbReference>
<dbReference type="InterPro" id="IPR014026">
    <property type="entry name" value="UDP-Glc/GDP-Man_DH_dimer"/>
</dbReference>
<dbReference type="InterPro" id="IPR036220">
    <property type="entry name" value="UDP-Glc/GDP-Man_DH_C_sf"/>
</dbReference>
<dbReference type="EMBL" id="JACHDO010000001">
    <property type="protein sequence ID" value="MBB5490920.1"/>
    <property type="molecule type" value="Genomic_DNA"/>
</dbReference>
<dbReference type="GO" id="GO:0089714">
    <property type="term" value="F:UDP-N-acetyl-D-mannosamine dehydrogenase activity"/>
    <property type="evidence" value="ECO:0007669"/>
    <property type="project" value="UniProtKB-EC"/>
</dbReference>
<evidence type="ECO:0000259" key="5">
    <source>
        <dbReference type="SMART" id="SM00984"/>
    </source>
</evidence>
<sequence length="448" mass="48407">MRWNTFDRRPTVAVIGLGYVGSCLTGVLSDRGHDVIGVDTDTTLVNELARGHCRFREEGLPESLARGLEAERVRFLPDQRAVGEADTVLITVGTPVREDGSLAVDQLARACDELSRHLRRDQLVIVKSTVPPGTTSGRVRACLERSGLVAGEDFGLAFAPERLAEGTAMRELRELPMVVGGLEAQSTRAAADFWRRGLGVEVITVGSPEAAEIVKLADNWWIDLNIAMANELARYCELFGVDAHEVIPAANTVPKGSGTINVLTPSVGVGGSCLTKDPWMVWHSARERGLELGTPVAGREANAAMPDHAADTVLAELERMGHHREGNRVAVLGLSFKNDTGDLRETPALPFVTHLEKAGTDVVLFDPLVDPGEALRVFGREPAPSLKAAVADADCVAVLAYHRELAAVDLTALPVPRPCLFFDGRAHLPREYVERLRASGFVYRGIGR</sequence>
<evidence type="ECO:0000313" key="6">
    <source>
        <dbReference type="EMBL" id="MBB5490920.1"/>
    </source>
</evidence>
<dbReference type="GO" id="GO:0016628">
    <property type="term" value="F:oxidoreductase activity, acting on the CH-CH group of donors, NAD or NADP as acceptor"/>
    <property type="evidence" value="ECO:0007669"/>
    <property type="project" value="InterPro"/>
</dbReference>
<comment type="caution">
    <text evidence="6">The sequence shown here is derived from an EMBL/GenBank/DDBJ whole genome shotgun (WGS) entry which is preliminary data.</text>
</comment>
<dbReference type="SUPFAM" id="SSF51735">
    <property type="entry name" value="NAD(P)-binding Rossmann-fold domains"/>
    <property type="match status" value="1"/>
</dbReference>
<dbReference type="PIRSF" id="PIRSF500136">
    <property type="entry name" value="UDP_ManNAc_DH"/>
    <property type="match status" value="1"/>
</dbReference>
<feature type="domain" description="UDP-glucose/GDP-mannose dehydrogenase C-terminal" evidence="5">
    <location>
        <begin position="330"/>
        <end position="430"/>
    </location>
</feature>
<evidence type="ECO:0000313" key="7">
    <source>
        <dbReference type="Proteomes" id="UP000579647"/>
    </source>
</evidence>
<accession>A0A840W219</accession>
<gene>
    <name evidence="6" type="ORF">HNR07_002057</name>
</gene>
<dbReference type="Pfam" id="PF00984">
    <property type="entry name" value="UDPG_MGDP_dh"/>
    <property type="match status" value="1"/>
</dbReference>
<dbReference type="InterPro" id="IPR017476">
    <property type="entry name" value="UDP-Glc/GDP-Man"/>
</dbReference>
<dbReference type="SUPFAM" id="SSF48179">
    <property type="entry name" value="6-phosphogluconate dehydrogenase C-terminal domain-like"/>
    <property type="match status" value="1"/>
</dbReference>
<keyword evidence="2 6" id="KW-0560">Oxidoreductase</keyword>
<dbReference type="Pfam" id="PF03720">
    <property type="entry name" value="UDPG_MGDP_dh_C"/>
    <property type="match status" value="1"/>
</dbReference>
<dbReference type="NCBIfam" id="TIGR03026">
    <property type="entry name" value="NDP-sugDHase"/>
    <property type="match status" value="1"/>
</dbReference>